<sequence>MTLLPCVVRPTWTVINIVVGKGIGMGVELIVAALAAGASAGVAGTATQAITDTYGLLKQLLKRRFGGREQAREALEAQETEPGVWQTRIGDDLRQSGAAEDEQILAAARELIALADPKTAAMFHIGTVHGAAGQFYAPVTIDQRTQGPGAGALPPASPAAG</sequence>
<dbReference type="Proteomes" id="UP000502508">
    <property type="component" value="Chromosome"/>
</dbReference>
<accession>A0A6F8XYG4</accession>
<proteinExistence type="predicted"/>
<reference evidence="1 2" key="2">
    <citation type="submission" date="2020-03" db="EMBL/GenBank/DDBJ databases">
        <authorList>
            <person name="Ichikawa N."/>
            <person name="Kimura A."/>
            <person name="Kitahashi Y."/>
            <person name="Uohara A."/>
        </authorList>
    </citation>
    <scope>NUCLEOTIDE SEQUENCE [LARGE SCALE GENOMIC DNA]</scope>
    <source>
        <strain evidence="1 2">NBRC 107702</strain>
    </source>
</reference>
<dbReference type="AlphaFoldDB" id="A0A6F8XYG4"/>
<dbReference type="KEGG" id="pfla:Pflav_052600"/>
<evidence type="ECO:0000313" key="1">
    <source>
        <dbReference type="EMBL" id="BCB78850.1"/>
    </source>
</evidence>
<evidence type="ECO:0000313" key="2">
    <source>
        <dbReference type="Proteomes" id="UP000502508"/>
    </source>
</evidence>
<gene>
    <name evidence="1" type="ORF">Pflav_052600</name>
</gene>
<keyword evidence="2" id="KW-1185">Reference proteome</keyword>
<name>A0A6F8XYG4_9ACTN</name>
<dbReference type="RefSeq" id="WP_232071873.1">
    <property type="nucleotide sequence ID" value="NZ_AP022870.1"/>
</dbReference>
<protein>
    <submittedName>
        <fullName evidence="1">Uncharacterized protein</fullName>
    </submittedName>
</protein>
<dbReference type="EMBL" id="AP022870">
    <property type="protein sequence ID" value="BCB78850.1"/>
    <property type="molecule type" value="Genomic_DNA"/>
</dbReference>
<reference evidence="1 2" key="1">
    <citation type="submission" date="2020-03" db="EMBL/GenBank/DDBJ databases">
        <title>Whole genome shotgun sequence of Phytohabitans flavus NBRC 107702.</title>
        <authorList>
            <person name="Komaki H."/>
            <person name="Tamura T."/>
        </authorList>
    </citation>
    <scope>NUCLEOTIDE SEQUENCE [LARGE SCALE GENOMIC DNA]</scope>
    <source>
        <strain evidence="1 2">NBRC 107702</strain>
    </source>
</reference>
<organism evidence="1 2">
    <name type="scientific">Phytohabitans flavus</name>
    <dbReference type="NCBI Taxonomy" id="1076124"/>
    <lineage>
        <taxon>Bacteria</taxon>
        <taxon>Bacillati</taxon>
        <taxon>Actinomycetota</taxon>
        <taxon>Actinomycetes</taxon>
        <taxon>Micromonosporales</taxon>
        <taxon>Micromonosporaceae</taxon>
    </lineage>
</organism>